<gene>
    <name evidence="8" type="ORF">AAG747_22595</name>
</gene>
<comment type="caution">
    <text evidence="8">The sequence shown here is derived from an EMBL/GenBank/DDBJ whole genome shotgun (WGS) entry which is preliminary data.</text>
</comment>
<dbReference type="RefSeq" id="WP_346823509.1">
    <property type="nucleotide sequence ID" value="NZ_JBDKWZ010000016.1"/>
</dbReference>
<protein>
    <submittedName>
        <fullName evidence="8">RDD family protein</fullName>
    </submittedName>
</protein>
<evidence type="ECO:0000256" key="1">
    <source>
        <dbReference type="ARBA" id="ARBA00004651"/>
    </source>
</evidence>
<evidence type="ECO:0000256" key="6">
    <source>
        <dbReference type="SAM" id="Phobius"/>
    </source>
</evidence>
<evidence type="ECO:0000256" key="3">
    <source>
        <dbReference type="ARBA" id="ARBA00022692"/>
    </source>
</evidence>
<feature type="transmembrane region" description="Helical" evidence="6">
    <location>
        <begin position="69"/>
        <end position="89"/>
    </location>
</feature>
<feature type="domain" description="RDD" evidence="7">
    <location>
        <begin position="22"/>
        <end position="141"/>
    </location>
</feature>
<sequence>MMLNKRISFRKPRHTKSLELQFGIRLFALIIDLMLIKIFILSLTGDSDSWQTESIIGFSEITFLTLPVYWLYFAVLEGTLGATLGKLFTRLRIYNSNGSKLGLAKAIIRFPLKVISMISLLGVLMIDINKEKQGLHDLICGTIVRRV</sequence>
<dbReference type="EMBL" id="JBDKWZ010000016">
    <property type="protein sequence ID" value="MEN7550727.1"/>
    <property type="molecule type" value="Genomic_DNA"/>
</dbReference>
<organism evidence="8 9">
    <name type="scientific">Rapidithrix thailandica</name>
    <dbReference type="NCBI Taxonomy" id="413964"/>
    <lineage>
        <taxon>Bacteria</taxon>
        <taxon>Pseudomonadati</taxon>
        <taxon>Bacteroidota</taxon>
        <taxon>Cytophagia</taxon>
        <taxon>Cytophagales</taxon>
        <taxon>Flammeovirgaceae</taxon>
        <taxon>Rapidithrix</taxon>
    </lineage>
</organism>
<dbReference type="PANTHER" id="PTHR36115">
    <property type="entry name" value="PROLINE-RICH ANTIGEN HOMOLOG-RELATED"/>
    <property type="match status" value="1"/>
</dbReference>
<reference evidence="8 9" key="1">
    <citation type="submission" date="2024-04" db="EMBL/GenBank/DDBJ databases">
        <title>Novel genus in family Flammeovirgaceae.</title>
        <authorList>
            <person name="Nguyen T.H."/>
            <person name="Vuong T.Q."/>
            <person name="Le H."/>
            <person name="Kim S.-G."/>
        </authorList>
    </citation>
    <scope>NUCLEOTIDE SEQUENCE [LARGE SCALE GENOMIC DNA]</scope>
    <source>
        <strain evidence="8 9">JCM 23209</strain>
    </source>
</reference>
<evidence type="ECO:0000256" key="4">
    <source>
        <dbReference type="ARBA" id="ARBA00022989"/>
    </source>
</evidence>
<dbReference type="Proteomes" id="UP001403385">
    <property type="component" value="Unassembled WGS sequence"/>
</dbReference>
<evidence type="ECO:0000256" key="2">
    <source>
        <dbReference type="ARBA" id="ARBA00022475"/>
    </source>
</evidence>
<evidence type="ECO:0000256" key="5">
    <source>
        <dbReference type="ARBA" id="ARBA00023136"/>
    </source>
</evidence>
<evidence type="ECO:0000259" key="7">
    <source>
        <dbReference type="Pfam" id="PF06271"/>
    </source>
</evidence>
<name>A0AAW9S3K7_9BACT</name>
<evidence type="ECO:0000313" key="8">
    <source>
        <dbReference type="EMBL" id="MEN7550727.1"/>
    </source>
</evidence>
<dbReference type="InterPro" id="IPR010432">
    <property type="entry name" value="RDD"/>
</dbReference>
<keyword evidence="2" id="KW-1003">Cell membrane</keyword>
<accession>A0AAW9S3K7</accession>
<keyword evidence="4 6" id="KW-1133">Transmembrane helix</keyword>
<keyword evidence="5 6" id="KW-0472">Membrane</keyword>
<keyword evidence="3 6" id="KW-0812">Transmembrane</keyword>
<dbReference type="Pfam" id="PF06271">
    <property type="entry name" value="RDD"/>
    <property type="match status" value="1"/>
</dbReference>
<dbReference type="AlphaFoldDB" id="A0AAW9S3K7"/>
<dbReference type="GO" id="GO:0005886">
    <property type="term" value="C:plasma membrane"/>
    <property type="evidence" value="ECO:0007669"/>
    <property type="project" value="UniProtKB-SubCell"/>
</dbReference>
<feature type="transmembrane region" description="Helical" evidence="6">
    <location>
        <begin position="20"/>
        <end position="40"/>
    </location>
</feature>
<keyword evidence="9" id="KW-1185">Reference proteome</keyword>
<dbReference type="InterPro" id="IPR051791">
    <property type="entry name" value="Pra-immunoreactive"/>
</dbReference>
<evidence type="ECO:0000313" key="9">
    <source>
        <dbReference type="Proteomes" id="UP001403385"/>
    </source>
</evidence>
<comment type="subcellular location">
    <subcellularLocation>
        <location evidence="1">Cell membrane</location>
        <topology evidence="1">Multi-pass membrane protein</topology>
    </subcellularLocation>
</comment>
<proteinExistence type="predicted"/>
<feature type="transmembrane region" description="Helical" evidence="6">
    <location>
        <begin position="110"/>
        <end position="128"/>
    </location>
</feature>